<gene>
    <name evidence="10" type="ORF">ACFS5J_05305</name>
</gene>
<accession>A0ABW5YLY4</accession>
<comment type="caution">
    <text evidence="10">The sequence shown here is derived from an EMBL/GenBank/DDBJ whole genome shotgun (WGS) entry which is preliminary data.</text>
</comment>
<dbReference type="Pfam" id="PF01643">
    <property type="entry name" value="Acyl-ACP_TE"/>
    <property type="match status" value="1"/>
</dbReference>
<dbReference type="InterPro" id="IPR029069">
    <property type="entry name" value="HotDog_dom_sf"/>
</dbReference>
<evidence type="ECO:0000256" key="1">
    <source>
        <dbReference type="ARBA" id="ARBA00006500"/>
    </source>
</evidence>
<dbReference type="Proteomes" id="UP001597534">
    <property type="component" value="Unassembled WGS sequence"/>
</dbReference>
<name>A0ABW5YLY4_9FLAO</name>
<evidence type="ECO:0000256" key="7">
    <source>
        <dbReference type="ARBA" id="ARBA00023160"/>
    </source>
</evidence>
<proteinExistence type="inferred from homology"/>
<evidence type="ECO:0000256" key="3">
    <source>
        <dbReference type="ARBA" id="ARBA00022801"/>
    </source>
</evidence>
<evidence type="ECO:0000313" key="10">
    <source>
        <dbReference type="EMBL" id="MFD2891429.1"/>
    </source>
</evidence>
<organism evidence="10 11">
    <name type="scientific">Flavobacterium chuncheonense</name>
    <dbReference type="NCBI Taxonomy" id="2026653"/>
    <lineage>
        <taxon>Bacteria</taxon>
        <taxon>Pseudomonadati</taxon>
        <taxon>Bacteroidota</taxon>
        <taxon>Flavobacteriia</taxon>
        <taxon>Flavobacteriales</taxon>
        <taxon>Flavobacteriaceae</taxon>
        <taxon>Flavobacterium</taxon>
    </lineage>
</organism>
<dbReference type="EMBL" id="JBHUPC010000012">
    <property type="protein sequence ID" value="MFD2891429.1"/>
    <property type="molecule type" value="Genomic_DNA"/>
</dbReference>
<keyword evidence="6" id="KW-0443">Lipid metabolism</keyword>
<dbReference type="Pfam" id="PF20791">
    <property type="entry name" value="Acyl-ACP_TE_C"/>
    <property type="match status" value="1"/>
</dbReference>
<dbReference type="Gene3D" id="3.10.129.10">
    <property type="entry name" value="Hotdog Thioesterase"/>
    <property type="match status" value="1"/>
</dbReference>
<comment type="similarity">
    <text evidence="1">Belongs to the acyl-ACP thioesterase family.</text>
</comment>
<feature type="domain" description="Acyl-ACP thioesterase-like C-terminal" evidence="9">
    <location>
        <begin position="162"/>
        <end position="246"/>
    </location>
</feature>
<evidence type="ECO:0000256" key="5">
    <source>
        <dbReference type="ARBA" id="ARBA00022946"/>
    </source>
</evidence>
<dbReference type="PANTHER" id="PTHR31727:SF6">
    <property type="entry name" value="OLEOYL-ACYL CARRIER PROTEIN THIOESTERASE 1, CHLOROPLASTIC"/>
    <property type="match status" value="1"/>
</dbReference>
<evidence type="ECO:0000256" key="4">
    <source>
        <dbReference type="ARBA" id="ARBA00022832"/>
    </source>
</evidence>
<evidence type="ECO:0000256" key="2">
    <source>
        <dbReference type="ARBA" id="ARBA00022516"/>
    </source>
</evidence>
<keyword evidence="3" id="KW-0378">Hydrolase</keyword>
<keyword evidence="11" id="KW-1185">Reference proteome</keyword>
<dbReference type="InterPro" id="IPR002864">
    <property type="entry name" value="Acyl-ACP_thioesterase_NHD"/>
</dbReference>
<evidence type="ECO:0000259" key="8">
    <source>
        <dbReference type="Pfam" id="PF01643"/>
    </source>
</evidence>
<reference evidence="11" key="1">
    <citation type="journal article" date="2019" name="Int. J. Syst. Evol. Microbiol.">
        <title>The Global Catalogue of Microorganisms (GCM) 10K type strain sequencing project: providing services to taxonomists for standard genome sequencing and annotation.</title>
        <authorList>
            <consortium name="The Broad Institute Genomics Platform"/>
            <consortium name="The Broad Institute Genome Sequencing Center for Infectious Disease"/>
            <person name="Wu L."/>
            <person name="Ma J."/>
        </authorList>
    </citation>
    <scope>NUCLEOTIDE SEQUENCE [LARGE SCALE GENOMIC DNA]</scope>
    <source>
        <strain evidence="11">KCTC 22671</strain>
    </source>
</reference>
<feature type="domain" description="Acyl-ACP thioesterase N-terminal hotdog" evidence="8">
    <location>
        <begin position="12"/>
        <end position="127"/>
    </location>
</feature>
<sequence length="247" mass="29093">MPIAKDFTSILEEKYTLNFLHCYPNGYLKYTELCNLLQITAGNHADLGGISFSDMQAHHQAWVMSRMRLEISRLPKWRDTVTVKTWIKSLENSRSVRCMEMYLNEEKIVGCESYWAVINTISRRPENLALPHEHFEKFQIDATNQPTIKIEIDENVILLANQKVVLSDLDIVNHVNNVKYMEWCFDLDNPKHLINQEIKSLDINFMRELNLGDEAKIYKKENNQYSNYSITKDNKNVYALQIEWKKE</sequence>
<dbReference type="CDD" id="cd00586">
    <property type="entry name" value="4HBT"/>
    <property type="match status" value="1"/>
</dbReference>
<dbReference type="InterPro" id="IPR045023">
    <property type="entry name" value="FATA/B"/>
</dbReference>
<keyword evidence="4" id="KW-0276">Fatty acid metabolism</keyword>
<protein>
    <submittedName>
        <fullName evidence="10">Acyl-[acyl-carrier-protein] thioesterase</fullName>
    </submittedName>
</protein>
<dbReference type="SUPFAM" id="SSF54637">
    <property type="entry name" value="Thioesterase/thiol ester dehydrase-isomerase"/>
    <property type="match status" value="2"/>
</dbReference>
<keyword evidence="7" id="KW-0275">Fatty acid biosynthesis</keyword>
<evidence type="ECO:0000313" key="11">
    <source>
        <dbReference type="Proteomes" id="UP001597534"/>
    </source>
</evidence>
<keyword evidence="2" id="KW-0444">Lipid biosynthesis</keyword>
<dbReference type="RefSeq" id="WP_379811016.1">
    <property type="nucleotide sequence ID" value="NZ_JBHUPC010000012.1"/>
</dbReference>
<evidence type="ECO:0000256" key="6">
    <source>
        <dbReference type="ARBA" id="ARBA00023098"/>
    </source>
</evidence>
<evidence type="ECO:0000259" key="9">
    <source>
        <dbReference type="Pfam" id="PF20791"/>
    </source>
</evidence>
<dbReference type="PANTHER" id="PTHR31727">
    <property type="entry name" value="OLEOYL-ACYL CARRIER PROTEIN THIOESTERASE 1, CHLOROPLASTIC"/>
    <property type="match status" value="1"/>
</dbReference>
<keyword evidence="5" id="KW-0809">Transit peptide</keyword>
<dbReference type="InterPro" id="IPR049427">
    <property type="entry name" value="Acyl-ACP_TE_C"/>
</dbReference>